<dbReference type="Proteomes" id="UP000029999">
    <property type="component" value="Unassembled WGS sequence"/>
</dbReference>
<organism evidence="2 3">
    <name type="scientific">Methylophaga thiooxydans</name>
    <dbReference type="NCBI Taxonomy" id="392484"/>
    <lineage>
        <taxon>Bacteria</taxon>
        <taxon>Pseudomonadati</taxon>
        <taxon>Pseudomonadota</taxon>
        <taxon>Gammaproteobacteria</taxon>
        <taxon>Thiotrichales</taxon>
        <taxon>Piscirickettsiaceae</taxon>
        <taxon>Methylophaga</taxon>
    </lineage>
</organism>
<keyword evidence="1" id="KW-1133">Transmembrane helix</keyword>
<name>A0A0A0BKF0_9GAMM</name>
<proteinExistence type="predicted"/>
<dbReference type="STRING" id="392484.LP43_0560"/>
<feature type="transmembrane region" description="Helical" evidence="1">
    <location>
        <begin position="43"/>
        <end position="62"/>
    </location>
</feature>
<keyword evidence="1" id="KW-0812">Transmembrane</keyword>
<evidence type="ECO:0000313" key="3">
    <source>
        <dbReference type="Proteomes" id="UP000029999"/>
    </source>
</evidence>
<protein>
    <recommendedName>
        <fullName evidence="4">Glycosyltransferase RgtA/B/C/D-like domain-containing protein</fullName>
    </recommendedName>
</protein>
<evidence type="ECO:0000256" key="1">
    <source>
        <dbReference type="SAM" id="Phobius"/>
    </source>
</evidence>
<dbReference type="AlphaFoldDB" id="A0A0A0BKF0"/>
<feature type="transmembrane region" description="Helical" evidence="1">
    <location>
        <begin position="231"/>
        <end position="255"/>
    </location>
</feature>
<evidence type="ECO:0000313" key="2">
    <source>
        <dbReference type="EMBL" id="KGM08137.1"/>
    </source>
</evidence>
<feature type="transmembrane region" description="Helical" evidence="1">
    <location>
        <begin position="162"/>
        <end position="183"/>
    </location>
</feature>
<reference evidence="2 3" key="1">
    <citation type="submission" date="2014-09" db="EMBL/GenBank/DDBJ databases">
        <authorList>
            <person name="Grob C."/>
            <person name="Taubert M."/>
            <person name="Howat A.M."/>
            <person name="Burns O.J."/>
            <person name="Dixon J.L."/>
            <person name="Chen Y."/>
            <person name="Murrell J.C."/>
        </authorList>
    </citation>
    <scope>NUCLEOTIDE SEQUENCE [LARGE SCALE GENOMIC DNA]</scope>
    <source>
        <strain evidence="2">L4</strain>
    </source>
</reference>
<feature type="transmembrane region" description="Helical" evidence="1">
    <location>
        <begin position="330"/>
        <end position="348"/>
    </location>
</feature>
<feature type="transmembrane region" description="Helical" evidence="1">
    <location>
        <begin position="275"/>
        <end position="292"/>
    </location>
</feature>
<accession>A0A0A0BKF0</accession>
<feature type="transmembrane region" description="Helical" evidence="1">
    <location>
        <begin position="12"/>
        <end position="31"/>
    </location>
</feature>
<feature type="transmembrane region" description="Helical" evidence="1">
    <location>
        <begin position="97"/>
        <end position="114"/>
    </location>
</feature>
<comment type="caution">
    <text evidence="2">The sequence shown here is derived from an EMBL/GenBank/DDBJ whole genome shotgun (WGS) entry which is preliminary data.</text>
</comment>
<keyword evidence="1" id="KW-0472">Membrane</keyword>
<evidence type="ECO:0008006" key="4">
    <source>
        <dbReference type="Google" id="ProtNLM"/>
    </source>
</evidence>
<sequence length="455" mass="52427">MEMVQAYFNGGLSSMATIYDWPFFAMLTAWLSQLSDLPIELSANILNSVLFVVFTDALLLISHRLLPNLRQVGIAAVLILSFYSINDYRDFLIRDIGYWAFCSLALYQLIRYQVEPKLKTALHWQVSALIAILFRVEGIILLLLMPFFALSSCQLKSSLRELVRLHSLNLMIGFVLTIAALSLTEWFNAFDKVSDYLTYLNTEALQLKLDERLNVMEKHILSPFSADYSALILFSGLSVMLLYKLLAGVSGYYGLIWLVALKTTTSVPAQRYRKLLWGFLAVNILILLAFLFRQYFVVTRYCVMAIVGLFLLILPKMTQAIEAAWLNRRHRLFAFFAFLVFAGFVDAYHTTNSKSYIKDTAIWAQQNLNQNSLIATDDEFIQYYFKRNHDQQIIYRARGFKNIERFDYLIRVEKKGAKTLAQLYGVTTAEIVFELHNRRGNKATIYKIDHHADAD</sequence>
<gene>
    <name evidence="2" type="ORF">LP43_0560</name>
</gene>
<dbReference type="EMBL" id="JRQD01000001">
    <property type="protein sequence ID" value="KGM08137.1"/>
    <property type="molecule type" value="Genomic_DNA"/>
</dbReference>
<feature type="transmembrane region" description="Helical" evidence="1">
    <location>
        <begin position="298"/>
        <end position="318"/>
    </location>
</feature>
<feature type="transmembrane region" description="Helical" evidence="1">
    <location>
        <begin position="126"/>
        <end position="150"/>
    </location>
</feature>